<protein>
    <submittedName>
        <fullName evidence="3">Uncharacterized protein</fullName>
    </submittedName>
</protein>
<evidence type="ECO:0000256" key="1">
    <source>
        <dbReference type="SAM" id="Coils"/>
    </source>
</evidence>
<feature type="coiled-coil region" evidence="1">
    <location>
        <begin position="79"/>
        <end position="127"/>
    </location>
</feature>
<evidence type="ECO:0000313" key="3">
    <source>
        <dbReference type="EMBL" id="KKM68420.1"/>
    </source>
</evidence>
<organism evidence="3">
    <name type="scientific">marine sediment metagenome</name>
    <dbReference type="NCBI Taxonomy" id="412755"/>
    <lineage>
        <taxon>unclassified sequences</taxon>
        <taxon>metagenomes</taxon>
        <taxon>ecological metagenomes</taxon>
    </lineage>
</organism>
<feature type="compositionally biased region" description="Basic and acidic residues" evidence="2">
    <location>
        <begin position="1"/>
        <end position="15"/>
    </location>
</feature>
<keyword evidence="1" id="KW-0175">Coiled coil</keyword>
<gene>
    <name evidence="3" type="ORF">LCGC14_1461080</name>
</gene>
<sequence length="153" mass="16449">MANPDEIRRDRERELFQIGGQRRRSGSPVSDAFERAKESAAQMIAGRESLAARGTQARLSSQGIQGIPGIQTAVSTPHRARATEQLASVSAKLDIAREEALSRERRLAFARNQLKNEKDEARRARWTLIIAKLTAAGIGFALSGGSPAGAVAG</sequence>
<dbReference type="EMBL" id="LAZR01010170">
    <property type="protein sequence ID" value="KKM68420.1"/>
    <property type="molecule type" value="Genomic_DNA"/>
</dbReference>
<name>A0A0F9LVQ1_9ZZZZ</name>
<dbReference type="AlphaFoldDB" id="A0A0F9LVQ1"/>
<feature type="region of interest" description="Disordered" evidence="2">
    <location>
        <begin position="1"/>
        <end position="36"/>
    </location>
</feature>
<feature type="non-terminal residue" evidence="3">
    <location>
        <position position="153"/>
    </location>
</feature>
<comment type="caution">
    <text evidence="3">The sequence shown here is derived from an EMBL/GenBank/DDBJ whole genome shotgun (WGS) entry which is preliminary data.</text>
</comment>
<proteinExistence type="predicted"/>
<accession>A0A0F9LVQ1</accession>
<evidence type="ECO:0000256" key="2">
    <source>
        <dbReference type="SAM" id="MobiDB-lite"/>
    </source>
</evidence>
<reference evidence="3" key="1">
    <citation type="journal article" date="2015" name="Nature">
        <title>Complex archaea that bridge the gap between prokaryotes and eukaryotes.</title>
        <authorList>
            <person name="Spang A."/>
            <person name="Saw J.H."/>
            <person name="Jorgensen S.L."/>
            <person name="Zaremba-Niedzwiedzka K."/>
            <person name="Martijn J."/>
            <person name="Lind A.E."/>
            <person name="van Eijk R."/>
            <person name="Schleper C."/>
            <person name="Guy L."/>
            <person name="Ettema T.J."/>
        </authorList>
    </citation>
    <scope>NUCLEOTIDE SEQUENCE</scope>
</reference>